<dbReference type="InterPro" id="IPR032710">
    <property type="entry name" value="NTF2-like_dom_sf"/>
</dbReference>
<proteinExistence type="predicted"/>
<feature type="chain" id="PRO_5025560567" description="DUF4440 domain-containing protein" evidence="1">
    <location>
        <begin position="24"/>
        <end position="171"/>
    </location>
</feature>
<evidence type="ECO:0000313" key="4">
    <source>
        <dbReference type="Proteomes" id="UP000478417"/>
    </source>
</evidence>
<dbReference type="Proteomes" id="UP000478417">
    <property type="component" value="Unassembled WGS sequence"/>
</dbReference>
<accession>A0A6B2M462</accession>
<dbReference type="InterPro" id="IPR027843">
    <property type="entry name" value="DUF4440"/>
</dbReference>
<feature type="signal peptide" evidence="1">
    <location>
        <begin position="1"/>
        <end position="23"/>
    </location>
</feature>
<evidence type="ECO:0000259" key="2">
    <source>
        <dbReference type="Pfam" id="PF14534"/>
    </source>
</evidence>
<keyword evidence="4" id="KW-1185">Reference proteome</keyword>
<dbReference type="EMBL" id="JAAGNX010000002">
    <property type="protein sequence ID" value="NDV62877.1"/>
    <property type="molecule type" value="Genomic_DNA"/>
</dbReference>
<reference evidence="3 4" key="1">
    <citation type="submission" date="2020-02" db="EMBL/GenBank/DDBJ databases">
        <title>Albibacoteraceae fam. nov., the first described family within the subdivision 4 Verrucomicrobia.</title>
        <authorList>
            <person name="Xi F."/>
        </authorList>
    </citation>
    <scope>NUCLEOTIDE SEQUENCE [LARGE SCALE GENOMIC DNA]</scope>
    <source>
        <strain evidence="3 4">CK1056</strain>
    </source>
</reference>
<evidence type="ECO:0000313" key="3">
    <source>
        <dbReference type="EMBL" id="NDV62877.1"/>
    </source>
</evidence>
<sequence>MKTKLILLSTFLTVVLSPGSLLSNEVVPEEPPTPAMTESDPASILLTVDSAFSARAREVGVPTAFVEFAAEDAVIYRNGMEPIVGRKAIAKLLGPEEGVSLIWKPLTADMAASGDLGYTLGSFTYKSPPVSGESNNAGHYTGSYVTIWKKQPDGSWKWVFDSGVISKLVEE</sequence>
<keyword evidence="1" id="KW-0732">Signal</keyword>
<dbReference type="Pfam" id="PF14534">
    <property type="entry name" value="DUF4440"/>
    <property type="match status" value="1"/>
</dbReference>
<dbReference type="Gene3D" id="3.10.450.50">
    <property type="match status" value="1"/>
</dbReference>
<evidence type="ECO:0000256" key="1">
    <source>
        <dbReference type="SAM" id="SignalP"/>
    </source>
</evidence>
<protein>
    <recommendedName>
        <fullName evidence="2">DUF4440 domain-containing protein</fullName>
    </recommendedName>
</protein>
<dbReference type="RefSeq" id="WP_163965513.1">
    <property type="nucleotide sequence ID" value="NZ_JAAGNX010000002.1"/>
</dbReference>
<feature type="domain" description="DUF4440" evidence="2">
    <location>
        <begin position="60"/>
        <end position="157"/>
    </location>
</feature>
<comment type="caution">
    <text evidence="3">The sequence shown here is derived from an EMBL/GenBank/DDBJ whole genome shotgun (WGS) entry which is preliminary data.</text>
</comment>
<gene>
    <name evidence="3" type="ORF">G0Q06_10480</name>
</gene>
<organism evidence="3 4">
    <name type="scientific">Oceanipulchritudo coccoides</name>
    <dbReference type="NCBI Taxonomy" id="2706888"/>
    <lineage>
        <taxon>Bacteria</taxon>
        <taxon>Pseudomonadati</taxon>
        <taxon>Verrucomicrobiota</taxon>
        <taxon>Opitutia</taxon>
        <taxon>Puniceicoccales</taxon>
        <taxon>Oceanipulchritudinaceae</taxon>
        <taxon>Oceanipulchritudo</taxon>
    </lineage>
</organism>
<name>A0A6B2M462_9BACT</name>
<dbReference type="AlphaFoldDB" id="A0A6B2M462"/>
<dbReference type="SUPFAM" id="SSF54427">
    <property type="entry name" value="NTF2-like"/>
    <property type="match status" value="1"/>
</dbReference>